<evidence type="ECO:0000256" key="5">
    <source>
        <dbReference type="ARBA" id="ARBA00023002"/>
    </source>
</evidence>
<dbReference type="GO" id="GO:0008682">
    <property type="term" value="F:3-demethoxyubiquinol 3-hydroxylase activity"/>
    <property type="evidence" value="ECO:0007669"/>
    <property type="project" value="UniProtKB-EC"/>
</dbReference>
<evidence type="ECO:0000256" key="6">
    <source>
        <dbReference type="ARBA" id="ARBA00023004"/>
    </source>
</evidence>
<keyword evidence="6 9" id="KW-0408">Iron</keyword>
<keyword evidence="4 9" id="KW-0479">Metal-binding</keyword>
<reference evidence="10 11" key="1">
    <citation type="submission" date="2017-07" db="EMBL/GenBank/DDBJ databases">
        <title>Complete Genome Sequence of the cosmetic ferment Vitreoscilla filiformis (ATCC15551).</title>
        <authorList>
            <person name="Contreras S."/>
            <person name="Sagory-Zalkind P."/>
            <person name="Blanquart H."/>
            <person name="Iltis A."/>
            <person name="Morand S.C."/>
        </authorList>
    </citation>
    <scope>NUCLEOTIDE SEQUENCE [LARGE SCALE GENOMIC DNA]</scope>
    <source>
        <strain evidence="10 11">ATCC 15551</strain>
    </source>
</reference>
<dbReference type="EC" id="1.14.99.60" evidence="9"/>
<proteinExistence type="inferred from homology"/>
<comment type="subcellular location">
    <subcellularLocation>
        <location evidence="9">Cell membrane</location>
        <topology evidence="9">Peripheral membrane protein</topology>
    </subcellularLocation>
</comment>
<gene>
    <name evidence="9" type="primary">coq7</name>
    <name evidence="10" type="ORF">VITFI_CDS2874</name>
</gene>
<dbReference type="EMBL" id="CP022423">
    <property type="protein sequence ID" value="ASM78651.1"/>
    <property type="molecule type" value="Genomic_DNA"/>
</dbReference>
<feature type="binding site" evidence="9">
    <location>
        <position position="50"/>
    </location>
    <ligand>
        <name>Fe cation</name>
        <dbReference type="ChEBI" id="CHEBI:24875"/>
        <label>1</label>
    </ligand>
</feature>
<comment type="catalytic activity">
    <reaction evidence="9">
        <text>a 5-methoxy-2-methyl-3-(all-trans-polyprenyl)benzene-1,4-diol + AH2 + O2 = a 3-demethylubiquinol + A + H2O</text>
        <dbReference type="Rhea" id="RHEA:50908"/>
        <dbReference type="Rhea" id="RHEA-COMP:10859"/>
        <dbReference type="Rhea" id="RHEA-COMP:10914"/>
        <dbReference type="ChEBI" id="CHEBI:13193"/>
        <dbReference type="ChEBI" id="CHEBI:15377"/>
        <dbReference type="ChEBI" id="CHEBI:15379"/>
        <dbReference type="ChEBI" id="CHEBI:17499"/>
        <dbReference type="ChEBI" id="CHEBI:84167"/>
        <dbReference type="ChEBI" id="CHEBI:84422"/>
        <dbReference type="EC" id="1.14.99.60"/>
    </reaction>
</comment>
<evidence type="ECO:0000313" key="11">
    <source>
        <dbReference type="Proteomes" id="UP000199729"/>
    </source>
</evidence>
<name>A0A221KHY5_VITFI</name>
<dbReference type="Proteomes" id="UP000199729">
    <property type="component" value="Chromosome"/>
</dbReference>
<comment type="cofactor">
    <cofactor evidence="9">
        <name>Fe cation</name>
        <dbReference type="ChEBI" id="CHEBI:24875"/>
    </cofactor>
    <text evidence="9">Binds 2 iron ions per subunit.</text>
</comment>
<feature type="binding site" evidence="9">
    <location>
        <position position="20"/>
    </location>
    <ligand>
        <name>Fe cation</name>
        <dbReference type="ChEBI" id="CHEBI:24875"/>
        <label>1</label>
    </ligand>
</feature>
<dbReference type="InterPro" id="IPR011566">
    <property type="entry name" value="Ubq_synth_Coq7"/>
</dbReference>
<dbReference type="KEGG" id="vff:VITFI_CDS2874"/>
<feature type="binding site" evidence="9">
    <location>
        <position position="137"/>
    </location>
    <ligand>
        <name>Fe cation</name>
        <dbReference type="ChEBI" id="CHEBI:24875"/>
        <label>2</label>
    </ligand>
</feature>
<evidence type="ECO:0000256" key="3">
    <source>
        <dbReference type="ARBA" id="ARBA00022688"/>
    </source>
</evidence>
<dbReference type="NCBIfam" id="NF033656">
    <property type="entry name" value="DMQ_monoox_COQ7"/>
    <property type="match status" value="1"/>
</dbReference>
<dbReference type="GO" id="GO:0006744">
    <property type="term" value="P:ubiquinone biosynthetic process"/>
    <property type="evidence" value="ECO:0007669"/>
    <property type="project" value="UniProtKB-UniRule"/>
</dbReference>
<dbReference type="UniPathway" id="UPA00232"/>
<keyword evidence="7 9" id="KW-0503">Monooxygenase</keyword>
<dbReference type="PANTHER" id="PTHR11237">
    <property type="entry name" value="COENZYME Q10 BIOSYNTHESIS PROTEIN 7"/>
    <property type="match status" value="1"/>
</dbReference>
<dbReference type="InterPro" id="IPR012347">
    <property type="entry name" value="Ferritin-like"/>
</dbReference>
<dbReference type="GO" id="GO:0005886">
    <property type="term" value="C:plasma membrane"/>
    <property type="evidence" value="ECO:0007669"/>
    <property type="project" value="UniProtKB-SubCell"/>
</dbReference>
<keyword evidence="11" id="KW-1185">Reference proteome</keyword>
<keyword evidence="8 9" id="KW-0472">Membrane</keyword>
<evidence type="ECO:0000256" key="7">
    <source>
        <dbReference type="ARBA" id="ARBA00023033"/>
    </source>
</evidence>
<evidence type="ECO:0000313" key="10">
    <source>
        <dbReference type="EMBL" id="ASM78651.1"/>
    </source>
</evidence>
<comment type="similarity">
    <text evidence="9">Belongs to the COQ7 family.</text>
</comment>
<feature type="binding site" evidence="9">
    <location>
        <position position="53"/>
    </location>
    <ligand>
        <name>Fe cation</name>
        <dbReference type="ChEBI" id="CHEBI:24875"/>
        <label>1</label>
    </ligand>
</feature>
<dbReference type="InterPro" id="IPR047809">
    <property type="entry name" value="COQ7_proteobact"/>
</dbReference>
<dbReference type="Gene3D" id="1.20.1260.10">
    <property type="match status" value="1"/>
</dbReference>
<keyword evidence="2 9" id="KW-1003">Cell membrane</keyword>
<dbReference type="HAMAP" id="MF_01658">
    <property type="entry name" value="COQ7"/>
    <property type="match status" value="1"/>
</dbReference>
<keyword evidence="3 9" id="KW-0831">Ubiquinone biosynthesis</keyword>
<evidence type="ECO:0000256" key="1">
    <source>
        <dbReference type="ARBA" id="ARBA00004749"/>
    </source>
</evidence>
<dbReference type="CDD" id="cd01042">
    <property type="entry name" value="DMQH"/>
    <property type="match status" value="1"/>
</dbReference>
<protein>
    <recommendedName>
        <fullName evidence="9">3-demethoxyubiquinol 3-hydroxylase</fullName>
        <shortName evidence="9">DMQ hydroxylase</shortName>
        <ecNumber evidence="9">1.14.99.60</ecNumber>
    </recommendedName>
    <alternativeName>
        <fullName evidence="9">2-nonaprenyl-3-methyl-6-methoxy-1,4-benzoquinol hydroxylase</fullName>
    </alternativeName>
</protein>
<dbReference type="AlphaFoldDB" id="A0A221KHY5"/>
<dbReference type="SUPFAM" id="SSF47240">
    <property type="entry name" value="Ferritin-like"/>
    <property type="match status" value="1"/>
</dbReference>
<comment type="pathway">
    <text evidence="1 9">Cofactor biosynthesis; ubiquinone biosynthesis.</text>
</comment>
<dbReference type="GO" id="GO:0046872">
    <property type="term" value="F:metal ion binding"/>
    <property type="evidence" value="ECO:0007669"/>
    <property type="project" value="UniProtKB-KW"/>
</dbReference>
<feature type="binding site" evidence="9">
    <location>
        <position position="134"/>
    </location>
    <ligand>
        <name>Fe cation</name>
        <dbReference type="ChEBI" id="CHEBI:24875"/>
        <label>1</label>
    </ligand>
</feature>
<dbReference type="Pfam" id="PF03232">
    <property type="entry name" value="COQ7"/>
    <property type="match status" value="1"/>
</dbReference>
<keyword evidence="5 9" id="KW-0560">Oxidoreductase</keyword>
<sequence length="171" mass="18874">MTPEDQALAGALMRVNHTGEVCAQALYEAQALAARQPGVRDHMRAAAQDEVDHLAWTQARLTALKSRPSLLDPLWYAGAFSIGWVAGKAGDRWSLGFMAETERQVEQHLNSHLDRLPAGDVASRAIVTQMRDDEARHARTAIEYGGAELPRPVAWLMRRAAQVMTTVAHRL</sequence>
<evidence type="ECO:0000256" key="9">
    <source>
        <dbReference type="HAMAP-Rule" id="MF_01658"/>
    </source>
</evidence>
<evidence type="ECO:0000256" key="4">
    <source>
        <dbReference type="ARBA" id="ARBA00022723"/>
    </source>
</evidence>
<feature type="binding site" evidence="9">
    <location>
        <position position="102"/>
    </location>
    <ligand>
        <name>Fe cation</name>
        <dbReference type="ChEBI" id="CHEBI:24875"/>
        <label>2</label>
    </ligand>
</feature>
<evidence type="ECO:0000256" key="2">
    <source>
        <dbReference type="ARBA" id="ARBA00022475"/>
    </source>
</evidence>
<feature type="binding site" evidence="9">
    <location>
        <position position="134"/>
    </location>
    <ligand>
        <name>Fe cation</name>
        <dbReference type="ChEBI" id="CHEBI:24875"/>
        <label>2</label>
    </ligand>
</feature>
<dbReference type="InterPro" id="IPR009078">
    <property type="entry name" value="Ferritin-like_SF"/>
</dbReference>
<dbReference type="PANTHER" id="PTHR11237:SF4">
    <property type="entry name" value="5-DEMETHOXYUBIQUINONE HYDROXYLASE, MITOCHONDRIAL"/>
    <property type="match status" value="1"/>
</dbReference>
<feature type="binding site" evidence="9">
    <location>
        <position position="50"/>
    </location>
    <ligand>
        <name>Fe cation</name>
        <dbReference type="ChEBI" id="CHEBI:24875"/>
        <label>2</label>
    </ligand>
</feature>
<comment type="function">
    <text evidence="9">Catalyzes the hydroxylation of 2-nonaprenyl-3-methyl-6-methoxy-1,4-benzoquinol during ubiquinone biosynthesis.</text>
</comment>
<accession>A0A221KHY5</accession>
<evidence type="ECO:0000256" key="8">
    <source>
        <dbReference type="ARBA" id="ARBA00023136"/>
    </source>
</evidence>
<organism evidence="10 11">
    <name type="scientific">Vitreoscilla filiformis</name>
    <dbReference type="NCBI Taxonomy" id="63"/>
    <lineage>
        <taxon>Bacteria</taxon>
        <taxon>Pseudomonadati</taxon>
        <taxon>Pseudomonadota</taxon>
        <taxon>Betaproteobacteria</taxon>
        <taxon>Neisseriales</taxon>
        <taxon>Neisseriaceae</taxon>
        <taxon>Vitreoscilla</taxon>
    </lineage>
</organism>